<feature type="transmembrane region" description="Helical" evidence="1">
    <location>
        <begin position="350"/>
        <end position="371"/>
    </location>
</feature>
<sequence length="400" mass="46620">MSGYVVDMEGRFRLTKKPPFLTPGYQAVGQKLDDVKGIHKRVPLEKDKTYEVPLHPQQTVVQFNSTYLETTGRNERRRGDAVGWGLIIGFVGLSMTSLYGFLLADLINNFDVFILSIVVFFVVIIPIFFGLLINVLSTELFTTWHYPIRFNRKTRKVYVRQYNRKVEVYNWDELTFFIAYISEDRDIRAVTLDKDGETVTGMFALAFKNDVFDKSLISYFEFIRRYMEGDDQQLKEVKEAIRYIYPIHKKRETPLMSFKRLILNEVHHDHENMEYPERTFEFQPVTLVILPLLVLRYVGRVISMLTSYRHRFSAAIQAECQIDPNDPYDLNKHLPAGNLEQRHQPMWKTVVYSVGITIATIAMIFVGAFMIDVMGAARPHGDYPSMVGKLWYLFSLGWLS</sequence>
<name>A0A2V4UIP4_9GAMM</name>
<keyword evidence="1" id="KW-0812">Transmembrane</keyword>
<organism evidence="3 4">
    <name type="scientific">Psychrobacter fozii</name>
    <dbReference type="NCBI Taxonomy" id="198480"/>
    <lineage>
        <taxon>Bacteria</taxon>
        <taxon>Pseudomonadati</taxon>
        <taxon>Pseudomonadota</taxon>
        <taxon>Gammaproteobacteria</taxon>
        <taxon>Moraxellales</taxon>
        <taxon>Moraxellaceae</taxon>
        <taxon>Psychrobacter</taxon>
    </lineage>
</organism>
<proteinExistence type="predicted"/>
<protein>
    <recommendedName>
        <fullName evidence="2">DUF6708 domain-containing protein</fullName>
    </recommendedName>
</protein>
<dbReference type="InterPro" id="IPR046554">
    <property type="entry name" value="DUF6708"/>
</dbReference>
<accession>A0A2V4UIP4</accession>
<dbReference type="Pfam" id="PF20455">
    <property type="entry name" value="DUF6708"/>
    <property type="match status" value="1"/>
</dbReference>
<evidence type="ECO:0000256" key="1">
    <source>
        <dbReference type="SAM" id="Phobius"/>
    </source>
</evidence>
<evidence type="ECO:0000259" key="2">
    <source>
        <dbReference type="Pfam" id="PF20455"/>
    </source>
</evidence>
<evidence type="ECO:0000313" key="3">
    <source>
        <dbReference type="EMBL" id="PYE36476.1"/>
    </source>
</evidence>
<dbReference type="Proteomes" id="UP000247746">
    <property type="component" value="Unassembled WGS sequence"/>
</dbReference>
<dbReference type="RefSeq" id="WP_110924376.1">
    <property type="nucleotide sequence ID" value="NZ_QJSU01000015.1"/>
</dbReference>
<evidence type="ECO:0000313" key="4">
    <source>
        <dbReference type="Proteomes" id="UP000247746"/>
    </source>
</evidence>
<dbReference type="EMBL" id="QJSU01000015">
    <property type="protein sequence ID" value="PYE36476.1"/>
    <property type="molecule type" value="Genomic_DNA"/>
</dbReference>
<feature type="transmembrane region" description="Helical" evidence="1">
    <location>
        <begin position="113"/>
        <end position="136"/>
    </location>
</feature>
<gene>
    <name evidence="3" type="ORF">DFP82_11512</name>
</gene>
<dbReference type="OrthoDB" id="6050524at2"/>
<reference evidence="3 4" key="1">
    <citation type="submission" date="2018-06" db="EMBL/GenBank/DDBJ databases">
        <title>Genomic Encyclopedia of Type Strains, Phase III (KMG-III): the genomes of soil and plant-associated and newly described type strains.</title>
        <authorList>
            <person name="Whitman W."/>
        </authorList>
    </citation>
    <scope>NUCLEOTIDE SEQUENCE [LARGE SCALE GENOMIC DNA]</scope>
    <source>
        <strain evidence="3 4">CECT 5889</strain>
    </source>
</reference>
<keyword evidence="1" id="KW-1133">Transmembrane helix</keyword>
<keyword evidence="1" id="KW-0472">Membrane</keyword>
<feature type="domain" description="DUF6708" evidence="2">
    <location>
        <begin position="127"/>
        <end position="322"/>
    </location>
</feature>
<feature type="transmembrane region" description="Helical" evidence="1">
    <location>
        <begin position="81"/>
        <end position="101"/>
    </location>
</feature>
<comment type="caution">
    <text evidence="3">The sequence shown here is derived from an EMBL/GenBank/DDBJ whole genome shotgun (WGS) entry which is preliminary data.</text>
</comment>
<dbReference type="AlphaFoldDB" id="A0A2V4UIP4"/>
<keyword evidence="4" id="KW-1185">Reference proteome</keyword>